<feature type="compositionally biased region" description="Basic and acidic residues" evidence="1">
    <location>
        <begin position="960"/>
        <end position="981"/>
    </location>
</feature>
<dbReference type="Proteomes" id="UP000015100">
    <property type="component" value="Unassembled WGS sequence"/>
</dbReference>
<reference evidence="2 3" key="1">
    <citation type="journal article" date="2013" name="PLoS Genet.">
        <title>Genomic mechanisms accounting for the adaptation to parasitism in nematode-trapping fungi.</title>
        <authorList>
            <person name="Meerupati T."/>
            <person name="Andersson K.M."/>
            <person name="Friman E."/>
            <person name="Kumar D."/>
            <person name="Tunlid A."/>
            <person name="Ahren D."/>
        </authorList>
    </citation>
    <scope>NUCLEOTIDE SEQUENCE [LARGE SCALE GENOMIC DNA]</scope>
    <source>
        <strain evidence="2 3">CBS 200.50</strain>
    </source>
</reference>
<dbReference type="EMBL" id="AQGS01000031">
    <property type="protein sequence ID" value="EPS44870.1"/>
    <property type="molecule type" value="Genomic_DNA"/>
</dbReference>
<feature type="compositionally biased region" description="Low complexity" evidence="1">
    <location>
        <begin position="67"/>
        <end position="82"/>
    </location>
</feature>
<dbReference type="OMA" id="HMNFITK"/>
<reference evidence="3" key="2">
    <citation type="submission" date="2013-04" db="EMBL/GenBank/DDBJ databases">
        <title>Genomic mechanisms accounting for the adaptation to parasitism in nematode-trapping fungi.</title>
        <authorList>
            <person name="Ahren D.G."/>
        </authorList>
    </citation>
    <scope>NUCLEOTIDE SEQUENCE [LARGE SCALE GENOMIC DNA]</scope>
    <source>
        <strain evidence="3">CBS 200.50</strain>
    </source>
</reference>
<feature type="compositionally biased region" description="Polar residues" evidence="1">
    <location>
        <begin position="91"/>
        <end position="100"/>
    </location>
</feature>
<name>S8APK6_DACHA</name>
<comment type="caution">
    <text evidence="2">The sequence shown here is derived from an EMBL/GenBank/DDBJ whole genome shotgun (WGS) entry which is preliminary data.</text>
</comment>
<keyword evidence="3" id="KW-1185">Reference proteome</keyword>
<feature type="compositionally biased region" description="Basic and acidic residues" evidence="1">
    <location>
        <begin position="171"/>
        <end position="181"/>
    </location>
</feature>
<evidence type="ECO:0000313" key="2">
    <source>
        <dbReference type="EMBL" id="EPS44870.1"/>
    </source>
</evidence>
<feature type="compositionally biased region" description="Polar residues" evidence="1">
    <location>
        <begin position="885"/>
        <end position="899"/>
    </location>
</feature>
<feature type="compositionally biased region" description="Basic and acidic residues" evidence="1">
    <location>
        <begin position="357"/>
        <end position="368"/>
    </location>
</feature>
<proteinExistence type="predicted"/>
<feature type="region of interest" description="Disordered" evidence="1">
    <location>
        <begin position="663"/>
        <end position="723"/>
    </location>
</feature>
<feature type="compositionally biased region" description="Polar residues" evidence="1">
    <location>
        <begin position="189"/>
        <end position="198"/>
    </location>
</feature>
<dbReference type="AlphaFoldDB" id="S8APK6"/>
<feature type="compositionally biased region" description="Polar residues" evidence="1">
    <location>
        <begin position="214"/>
        <end position="224"/>
    </location>
</feature>
<feature type="region of interest" description="Disordered" evidence="1">
    <location>
        <begin position="826"/>
        <end position="859"/>
    </location>
</feature>
<feature type="region of interest" description="Disordered" evidence="1">
    <location>
        <begin position="779"/>
        <end position="804"/>
    </location>
</feature>
<feature type="compositionally biased region" description="Polar residues" evidence="1">
    <location>
        <begin position="33"/>
        <end position="58"/>
    </location>
</feature>
<feature type="region of interest" description="Disordered" evidence="1">
    <location>
        <begin position="871"/>
        <end position="981"/>
    </location>
</feature>
<feature type="region of interest" description="Disordered" evidence="1">
    <location>
        <begin position="480"/>
        <end position="630"/>
    </location>
</feature>
<dbReference type="OrthoDB" id="5355620at2759"/>
<protein>
    <submittedName>
        <fullName evidence="2">Uncharacterized protein</fullName>
    </submittedName>
</protein>
<sequence length="981" mass="106233">MSKRDAHEHEVSLTFKYAYRPSLLRREEASISPHASQTNLGVISSTRRPPVCSPSSLPLRQDAIFQSFPSPSSSRNSPKRSPATGRPSRSVLPQQAIQIQSPRPSPRGSPHGTPQNVPTPAEKEDVNWAVSETETPLTFQFARGGIQSERYAKPSGTQVSLLDGGGSLKNPESHNSNKAESIDQEESTPKWNGGNSLGKQAAILGHYPQPPRTSPTGSNTNGKESSPSTSGSASTTGDNTFIPRPPMLRRRRPSSFLHFIRSPLTFPVRGQTGKGLIYACIPRNSRKISPSTGVPGVSSPHEMPNNRIYRNNGNHSPPAKTPTPIELSNVSTHSSSLKQHRHGEWRGKKKSKSPVVELKETTKPREDSNSCYVGGEAFRYRTPLESPRIAGTPPTPSTSTAISPRTVNLKGKALPSYFDLHRRGTSNISPLSPNDRGFTLMPLSDTNLLRREDSMQTQAAILPHFVQVPMFSRAAPFAQREDYGGHSGDASPVTASRRSSFPPGSRRGWSNRSSAVFRVPDGGRRASFGYRDHMNFITKPDGYSSREGSSGKQPSNTNSSRTGSGSSEAQKKDGTNMTESSSRKGSLGERRASKVIAAMNASRKNSSEKTTIDGNGNSTHSAQSSSKMVHWRGAEVTEEEAKVLDMLVGKHRLFSEMLMAPFDSSQTEGSEKPPEPGEGPVSILRRPSWRRFASTIGSPPLSGLSEETGSSDRTPKPEAGDGVPDARELYAEALKQTLGIPIGAGKRKNRREDTIEKAPTLPPALVDQMKPKDFITAPADLKRTDTPPGDSGTNVSRSTRTTTRTEYETEILSIAMLYGRVIKETTGPASEPVQTPSINEDSARPPSRAPSLTVPERPSVSFITNALDERSQSDSLMSDVRRVSLNPQSKSRRSSSTVARLQKLANAVTGGGENMSKRHSTTSPLSSPPEYTEDNKPRHQSLNVPSLVAALRSIRGNSTGRDKDKTATRLGSTDDGRSQGS</sequence>
<gene>
    <name evidence="2" type="ORF">H072_1141</name>
</gene>
<dbReference type="HOGENOM" id="CLU_303473_0_0_1"/>
<feature type="compositionally biased region" description="Polar residues" evidence="1">
    <location>
        <begin position="612"/>
        <end position="627"/>
    </location>
</feature>
<feature type="compositionally biased region" description="Low complexity" evidence="1">
    <location>
        <begin position="225"/>
        <end position="237"/>
    </location>
</feature>
<feature type="region of interest" description="Disordered" evidence="1">
    <location>
        <begin position="149"/>
        <end position="249"/>
    </location>
</feature>
<feature type="region of interest" description="Disordered" evidence="1">
    <location>
        <begin position="29"/>
        <end position="131"/>
    </location>
</feature>
<feature type="compositionally biased region" description="Low complexity" evidence="1">
    <location>
        <begin position="496"/>
        <end position="508"/>
    </location>
</feature>
<feature type="compositionally biased region" description="Basic and acidic residues" evidence="1">
    <location>
        <begin position="713"/>
        <end position="723"/>
    </location>
</feature>
<accession>S8APK6</accession>
<feature type="compositionally biased region" description="Low complexity" evidence="1">
    <location>
        <begin position="555"/>
        <end position="567"/>
    </location>
</feature>
<feature type="compositionally biased region" description="Basic residues" evidence="1">
    <location>
        <begin position="338"/>
        <end position="352"/>
    </location>
</feature>
<evidence type="ECO:0000256" key="1">
    <source>
        <dbReference type="SAM" id="MobiDB-lite"/>
    </source>
</evidence>
<organism evidence="2 3">
    <name type="scientific">Dactylellina haptotyla (strain CBS 200.50)</name>
    <name type="common">Nematode-trapping fungus</name>
    <name type="synonym">Monacrosporium haptotylum</name>
    <dbReference type="NCBI Taxonomy" id="1284197"/>
    <lineage>
        <taxon>Eukaryota</taxon>
        <taxon>Fungi</taxon>
        <taxon>Dikarya</taxon>
        <taxon>Ascomycota</taxon>
        <taxon>Pezizomycotina</taxon>
        <taxon>Orbiliomycetes</taxon>
        <taxon>Orbiliales</taxon>
        <taxon>Orbiliaceae</taxon>
        <taxon>Dactylellina</taxon>
    </lineage>
</organism>
<feature type="compositionally biased region" description="Polar residues" evidence="1">
    <location>
        <begin position="326"/>
        <end position="337"/>
    </location>
</feature>
<feature type="region of interest" description="Disordered" evidence="1">
    <location>
        <begin position="311"/>
        <end position="370"/>
    </location>
</feature>
<feature type="compositionally biased region" description="Polar residues" evidence="1">
    <location>
        <begin position="575"/>
        <end position="584"/>
    </location>
</feature>
<evidence type="ECO:0000313" key="3">
    <source>
        <dbReference type="Proteomes" id="UP000015100"/>
    </source>
</evidence>